<protein>
    <submittedName>
        <fullName evidence="1">Uncharacterized protein</fullName>
    </submittedName>
</protein>
<sequence>MSLALAPVPVEIPKNFLLSEKAARAPQSEVEKAEVWWKISDKLNKPLELNPCGRKRATTADRSVARTIVHTTSGPSYDSEQLVIYRNAKAAKTAMRKLLADARRCGAKPDGKPYSWANDGKTQWVVNRTRLANEAALMRIMMYDKLNKEWSPLLSGLVARKGSALMIYSGDSDSFGYSQKRAIKTLRHTAAKMAAKVCTLPGVC</sequence>
<evidence type="ECO:0000313" key="2">
    <source>
        <dbReference type="Proteomes" id="UP000534286"/>
    </source>
</evidence>
<dbReference type="EMBL" id="JACHJU010000001">
    <property type="protein sequence ID" value="MBB4938488.1"/>
    <property type="molecule type" value="Genomic_DNA"/>
</dbReference>
<dbReference type="AlphaFoldDB" id="A0A7W7W8Z6"/>
<evidence type="ECO:0000313" key="1">
    <source>
        <dbReference type="EMBL" id="MBB4938488.1"/>
    </source>
</evidence>
<reference evidence="1 2" key="1">
    <citation type="submission" date="2020-08" db="EMBL/GenBank/DDBJ databases">
        <title>Sequencing the genomes of 1000 actinobacteria strains.</title>
        <authorList>
            <person name="Klenk H.-P."/>
        </authorList>
    </citation>
    <scope>NUCLEOTIDE SEQUENCE [LARGE SCALE GENOMIC DNA]</scope>
    <source>
        <strain evidence="1 2">DSM 43023</strain>
    </source>
</reference>
<dbReference type="RefSeq" id="WP_184754655.1">
    <property type="nucleotide sequence ID" value="NZ_BAABEK010000048.1"/>
</dbReference>
<keyword evidence="2" id="KW-1185">Reference proteome</keyword>
<accession>A0A7W7W8Z6</accession>
<comment type="caution">
    <text evidence="1">The sequence shown here is derived from an EMBL/GenBank/DDBJ whole genome shotgun (WGS) entry which is preliminary data.</text>
</comment>
<proteinExistence type="predicted"/>
<organism evidence="1 2">
    <name type="scientific">Streptosporangium album</name>
    <dbReference type="NCBI Taxonomy" id="47479"/>
    <lineage>
        <taxon>Bacteria</taxon>
        <taxon>Bacillati</taxon>
        <taxon>Actinomycetota</taxon>
        <taxon>Actinomycetes</taxon>
        <taxon>Streptosporangiales</taxon>
        <taxon>Streptosporangiaceae</taxon>
        <taxon>Streptosporangium</taxon>
    </lineage>
</organism>
<name>A0A7W7W8Z6_9ACTN</name>
<gene>
    <name evidence="1" type="ORF">FHR32_002793</name>
</gene>
<dbReference type="Proteomes" id="UP000534286">
    <property type="component" value="Unassembled WGS sequence"/>
</dbReference>